<dbReference type="GO" id="GO:0005737">
    <property type="term" value="C:cytoplasm"/>
    <property type="evidence" value="ECO:0007669"/>
    <property type="project" value="TreeGrafter"/>
</dbReference>
<protein>
    <submittedName>
        <fullName evidence="4">Uncharacterized protein</fullName>
    </submittedName>
</protein>
<dbReference type="PROSITE" id="PS00018">
    <property type="entry name" value="EF_HAND_1"/>
    <property type="match status" value="1"/>
</dbReference>
<name>D8LZD6_BLAHO</name>
<evidence type="ECO:0000259" key="3">
    <source>
        <dbReference type="PROSITE" id="PS50222"/>
    </source>
</evidence>
<keyword evidence="5" id="KW-1185">Reference proteome</keyword>
<proteinExistence type="predicted"/>
<dbReference type="GO" id="GO:0006897">
    <property type="term" value="P:endocytosis"/>
    <property type="evidence" value="ECO:0007669"/>
    <property type="project" value="TreeGrafter"/>
</dbReference>
<feature type="domain" description="EH" evidence="2">
    <location>
        <begin position="28"/>
        <end position="93"/>
    </location>
</feature>
<dbReference type="InParanoid" id="D8LZD6"/>
<gene>
    <name evidence="4" type="ORF">GSBLH_T00006259001</name>
</gene>
<feature type="domain" description="EF-hand" evidence="3">
    <location>
        <begin position="61"/>
        <end position="96"/>
    </location>
</feature>
<reference evidence="4" key="1">
    <citation type="submission" date="2010-02" db="EMBL/GenBank/DDBJ databases">
        <title>Sequencing and annotation of the Blastocystis hominis genome.</title>
        <authorList>
            <person name="Wincker P."/>
        </authorList>
    </citation>
    <scope>NUCLEOTIDE SEQUENCE</scope>
    <source>
        <strain evidence="4">Singapore isolate B</strain>
    </source>
</reference>
<dbReference type="PANTHER" id="PTHR11216">
    <property type="entry name" value="EH DOMAIN"/>
    <property type="match status" value="1"/>
</dbReference>
<dbReference type="SMART" id="SM00027">
    <property type="entry name" value="EH"/>
    <property type="match status" value="1"/>
</dbReference>
<evidence type="ECO:0000256" key="1">
    <source>
        <dbReference type="ARBA" id="ARBA00022837"/>
    </source>
</evidence>
<evidence type="ECO:0000313" key="5">
    <source>
        <dbReference type="Proteomes" id="UP000008312"/>
    </source>
</evidence>
<dbReference type="GeneID" id="24922384"/>
<keyword evidence="1" id="KW-0106">Calcium</keyword>
<dbReference type="Gene3D" id="1.10.238.10">
    <property type="entry name" value="EF-hand"/>
    <property type="match status" value="1"/>
</dbReference>
<dbReference type="Proteomes" id="UP000008312">
    <property type="component" value="Unassembled WGS sequence"/>
</dbReference>
<dbReference type="InterPro" id="IPR000261">
    <property type="entry name" value="EH_dom"/>
</dbReference>
<dbReference type="PROSITE" id="PS50222">
    <property type="entry name" value="EF_HAND_2"/>
    <property type="match status" value="1"/>
</dbReference>
<dbReference type="InterPro" id="IPR011992">
    <property type="entry name" value="EF-hand-dom_pair"/>
</dbReference>
<sequence length="105" mass="11846">MMQGISGAPGVSGNAQAPFDPFVMNQQQKDWYVQLFNTMDTDRDGEVSQPEAVGYFMQSGLPMNALVHIYQMCDLNKDGKLDMQEFICAIHIVMTCRYVCISVQR</sequence>
<dbReference type="Pfam" id="PF12763">
    <property type="entry name" value="EH"/>
    <property type="match status" value="1"/>
</dbReference>
<dbReference type="AlphaFoldDB" id="D8LZD6"/>
<dbReference type="PROSITE" id="PS50031">
    <property type="entry name" value="EH"/>
    <property type="match status" value="1"/>
</dbReference>
<dbReference type="EMBL" id="FN668640">
    <property type="protein sequence ID" value="CBK21175.2"/>
    <property type="molecule type" value="Genomic_DNA"/>
</dbReference>
<dbReference type="GO" id="GO:0016197">
    <property type="term" value="P:endosomal transport"/>
    <property type="evidence" value="ECO:0007669"/>
    <property type="project" value="TreeGrafter"/>
</dbReference>
<dbReference type="SUPFAM" id="SSF47473">
    <property type="entry name" value="EF-hand"/>
    <property type="match status" value="1"/>
</dbReference>
<dbReference type="CDD" id="cd00052">
    <property type="entry name" value="EH"/>
    <property type="match status" value="1"/>
</dbReference>
<organism evidence="4">
    <name type="scientific">Blastocystis hominis</name>
    <dbReference type="NCBI Taxonomy" id="12968"/>
    <lineage>
        <taxon>Eukaryota</taxon>
        <taxon>Sar</taxon>
        <taxon>Stramenopiles</taxon>
        <taxon>Bigyra</taxon>
        <taxon>Opalozoa</taxon>
        <taxon>Opalinata</taxon>
        <taxon>Blastocystidae</taxon>
        <taxon>Blastocystis</taxon>
    </lineage>
</organism>
<dbReference type="GO" id="GO:0005886">
    <property type="term" value="C:plasma membrane"/>
    <property type="evidence" value="ECO:0007669"/>
    <property type="project" value="TreeGrafter"/>
</dbReference>
<evidence type="ECO:0000259" key="2">
    <source>
        <dbReference type="PROSITE" id="PS50031"/>
    </source>
</evidence>
<dbReference type="InterPro" id="IPR002048">
    <property type="entry name" value="EF_hand_dom"/>
</dbReference>
<dbReference type="InterPro" id="IPR018247">
    <property type="entry name" value="EF_Hand_1_Ca_BS"/>
</dbReference>
<dbReference type="PANTHER" id="PTHR11216:SF174">
    <property type="entry name" value="GH06923P"/>
    <property type="match status" value="1"/>
</dbReference>
<dbReference type="RefSeq" id="XP_012895223.1">
    <property type="nucleotide sequence ID" value="XM_013039769.1"/>
</dbReference>
<dbReference type="OrthoDB" id="1716625at2759"/>
<accession>D8LZD6</accession>
<dbReference type="GO" id="GO:0005509">
    <property type="term" value="F:calcium ion binding"/>
    <property type="evidence" value="ECO:0007669"/>
    <property type="project" value="InterPro"/>
</dbReference>
<evidence type="ECO:0000313" key="4">
    <source>
        <dbReference type="EMBL" id="CBK21175.2"/>
    </source>
</evidence>